<evidence type="ECO:0000313" key="4">
    <source>
        <dbReference type="Proteomes" id="UP000595703"/>
    </source>
</evidence>
<protein>
    <submittedName>
        <fullName evidence="3">Uncharacterized protein</fullName>
    </submittedName>
</protein>
<reference evidence="3 4" key="4">
    <citation type="journal article" date="2020" name="Sci. Rep.">
        <title>beta-carboline chemical signals induce reveromycin production through a LuxR family regulator in Streptomyces sp. SN-593.</title>
        <authorList>
            <person name="Panthee S."/>
            <person name="Kito N."/>
            <person name="Hayashi T."/>
            <person name="Shimizu T."/>
            <person name="Ishikawa J."/>
            <person name="Hamamoto H."/>
            <person name="Osada H."/>
            <person name="Takahashi S."/>
        </authorList>
    </citation>
    <scope>NUCLEOTIDE SEQUENCE [LARGE SCALE GENOMIC DNA]</scope>
    <source>
        <strain evidence="3 4">SN-593</strain>
    </source>
</reference>
<name>A0A7U3UUS0_9ACTN</name>
<feature type="region of interest" description="Disordered" evidence="1">
    <location>
        <begin position="78"/>
        <end position="99"/>
    </location>
</feature>
<dbReference type="Proteomes" id="UP000595703">
    <property type="component" value="Chromosome"/>
</dbReference>
<dbReference type="EMBL" id="AP018365">
    <property type="protein sequence ID" value="BBB00598.1"/>
    <property type="molecule type" value="Genomic_DNA"/>
</dbReference>
<dbReference type="EMBL" id="AP018365">
    <property type="protein sequence ID" value="BBB00651.1"/>
    <property type="molecule type" value="Genomic_DNA"/>
</dbReference>
<organism evidence="3 4">
    <name type="scientific">Actinacidiphila reveromycinica</name>
    <dbReference type="NCBI Taxonomy" id="659352"/>
    <lineage>
        <taxon>Bacteria</taxon>
        <taxon>Bacillati</taxon>
        <taxon>Actinomycetota</taxon>
        <taxon>Actinomycetes</taxon>
        <taxon>Kitasatosporales</taxon>
        <taxon>Streptomycetaceae</taxon>
        <taxon>Actinacidiphila</taxon>
    </lineage>
</organism>
<keyword evidence="4" id="KW-1185">Reference proteome</keyword>
<sequence length="99" mass="10606">MPSAADVVTCDGCHAPIRWTVTAAGKRLAVNAEPDSNGNQAVHADGVGRVRSRAITADRPTLEGAEWLAMPHVATCTRPPLLPPRAPRPARRPAPRRSW</sequence>
<reference evidence="3 4" key="3">
    <citation type="journal article" date="2011" name="Nat. Chem. Biol.">
        <title>Reveromycin A biosynthesis uses RevG and RevJ for stereospecific spiroacetal formation.</title>
        <authorList>
            <person name="Takahashi S."/>
            <person name="Toyoda A."/>
            <person name="Sekiyama Y."/>
            <person name="Takagi H."/>
            <person name="Nogawa T."/>
            <person name="Uramoto M."/>
            <person name="Suzuki R."/>
            <person name="Koshino H."/>
            <person name="Kumano T."/>
            <person name="Panthee S."/>
            <person name="Dairi T."/>
            <person name="Ishikawa J."/>
            <person name="Ikeda H."/>
            <person name="Sakaki Y."/>
            <person name="Osada H."/>
        </authorList>
    </citation>
    <scope>NUCLEOTIDE SEQUENCE [LARGE SCALE GENOMIC DNA]</scope>
    <source>
        <strain evidence="3 4">SN-593</strain>
    </source>
</reference>
<proteinExistence type="predicted"/>
<gene>
    <name evidence="3" type="ORF">RVR_10597</name>
    <name evidence="2" type="ORF">RVR_7733</name>
</gene>
<evidence type="ECO:0000256" key="1">
    <source>
        <dbReference type="SAM" id="MobiDB-lite"/>
    </source>
</evidence>
<feature type="compositionally biased region" description="Basic residues" evidence="1">
    <location>
        <begin position="88"/>
        <end position="99"/>
    </location>
</feature>
<evidence type="ECO:0000313" key="3">
    <source>
        <dbReference type="EMBL" id="BBB00651.1"/>
    </source>
</evidence>
<dbReference type="AlphaFoldDB" id="A0A7U3UUS0"/>
<dbReference type="KEGG" id="arev:RVR_10597"/>
<dbReference type="RefSeq" id="WP_202236580.1">
    <property type="nucleotide sequence ID" value="NZ_AP018365.1"/>
</dbReference>
<evidence type="ECO:0000313" key="2">
    <source>
        <dbReference type="EMBL" id="BBB00598.1"/>
    </source>
</evidence>
<accession>A0A7U3UUS0</accession>
<reference evidence="3 4" key="1">
    <citation type="journal article" date="2010" name="J. Bacteriol.">
        <title>Biochemical characterization of a novel indole prenyltransferase from Streptomyces sp. SN-593.</title>
        <authorList>
            <person name="Takahashi S."/>
            <person name="Takagi H."/>
            <person name="Toyoda A."/>
            <person name="Uramoto M."/>
            <person name="Nogawa T."/>
            <person name="Ueki M."/>
            <person name="Sakaki Y."/>
            <person name="Osada H."/>
        </authorList>
    </citation>
    <scope>NUCLEOTIDE SEQUENCE [LARGE SCALE GENOMIC DNA]</scope>
    <source>
        <strain evidence="3 4">SN-593</strain>
    </source>
</reference>
<reference evidence="3 4" key="2">
    <citation type="journal article" date="2011" name="J. Antibiot.">
        <title>Furaquinocins I and J: novel polyketide isoprenoid hybrid compounds from Streptomyces reveromyceticus SN-593.</title>
        <authorList>
            <person name="Panthee S."/>
            <person name="Takahashi S."/>
            <person name="Takagi H."/>
            <person name="Nogawa T."/>
            <person name="Oowada E."/>
            <person name="Uramoto M."/>
            <person name="Osada H."/>
        </authorList>
    </citation>
    <scope>NUCLEOTIDE SEQUENCE [LARGE SCALE GENOMIC DNA]</scope>
    <source>
        <strain evidence="3 4">SN-593</strain>
    </source>
</reference>
<dbReference type="KEGG" id="arev:RVR_7733"/>